<keyword evidence="2" id="KW-1185">Reference proteome</keyword>
<reference evidence="1 2" key="1">
    <citation type="submission" date="2020-08" db="EMBL/GenBank/DDBJ databases">
        <title>Plant Genome Project.</title>
        <authorList>
            <person name="Zhang R.-G."/>
        </authorList>
    </citation>
    <scope>NUCLEOTIDE SEQUENCE [LARGE SCALE GENOMIC DNA]</scope>
    <source>
        <tissue evidence="1">Rhizome</tissue>
    </source>
</reference>
<comment type="caution">
    <text evidence="1">The sequence shown here is derived from an EMBL/GenBank/DDBJ whole genome shotgun (WGS) entry which is preliminary data.</text>
</comment>
<organism evidence="1 2">
    <name type="scientific">Zingiber officinale</name>
    <name type="common">Ginger</name>
    <name type="synonym">Amomum zingiber</name>
    <dbReference type="NCBI Taxonomy" id="94328"/>
    <lineage>
        <taxon>Eukaryota</taxon>
        <taxon>Viridiplantae</taxon>
        <taxon>Streptophyta</taxon>
        <taxon>Embryophyta</taxon>
        <taxon>Tracheophyta</taxon>
        <taxon>Spermatophyta</taxon>
        <taxon>Magnoliopsida</taxon>
        <taxon>Liliopsida</taxon>
        <taxon>Zingiberales</taxon>
        <taxon>Zingiberaceae</taxon>
        <taxon>Zingiber</taxon>
    </lineage>
</organism>
<gene>
    <name evidence="1" type="ORF">ZIOFF_009381</name>
</gene>
<evidence type="ECO:0000313" key="1">
    <source>
        <dbReference type="EMBL" id="KAG6527284.1"/>
    </source>
</evidence>
<proteinExistence type="predicted"/>
<dbReference type="AlphaFoldDB" id="A0A8J5LXX9"/>
<name>A0A8J5LXX9_ZINOF</name>
<evidence type="ECO:0000313" key="2">
    <source>
        <dbReference type="Proteomes" id="UP000734854"/>
    </source>
</evidence>
<sequence length="79" mass="9043">MEDVSISLKGYPGLFRLCTTYRSSTIIPRELQLNSSGMDDYRSNNYMLCGTTSEPQGCDWEVLRRRTIKKALGFNREDG</sequence>
<protein>
    <submittedName>
        <fullName evidence="1">Uncharacterized protein</fullName>
    </submittedName>
</protein>
<dbReference type="Proteomes" id="UP000734854">
    <property type="component" value="Unassembled WGS sequence"/>
</dbReference>
<dbReference type="EMBL" id="JACMSC010000003">
    <property type="protein sequence ID" value="KAG6527284.1"/>
    <property type="molecule type" value="Genomic_DNA"/>
</dbReference>
<accession>A0A8J5LXX9</accession>